<feature type="domain" description="DUF4440" evidence="1">
    <location>
        <begin position="7"/>
        <end position="112"/>
    </location>
</feature>
<name>A0A4R7ZTR9_9ACTN</name>
<dbReference type="AlphaFoldDB" id="A0A4R7ZTR9"/>
<evidence type="ECO:0000259" key="1">
    <source>
        <dbReference type="Pfam" id="PF14534"/>
    </source>
</evidence>
<protein>
    <submittedName>
        <fullName evidence="2">Ketosteroid isomerase-like protein</fullName>
    </submittedName>
</protein>
<accession>A0A4R7ZTR9</accession>
<sequence length="123" mass="13062">MTTESEVLAVSAAWDAALVRNDAEAVAAVMADGWVYVGPTGPTPKADIVGWIASGQLAHHTMEIVGDARVVAYGDSAIVTARKQSTGAWNGVDYTADEWISEVFVRNADGWLCVLSHKCPTEL</sequence>
<keyword evidence="2" id="KW-0413">Isomerase</keyword>
<dbReference type="InterPro" id="IPR027843">
    <property type="entry name" value="DUF4440"/>
</dbReference>
<dbReference type="Pfam" id="PF14534">
    <property type="entry name" value="DUF4440"/>
    <property type="match status" value="1"/>
</dbReference>
<dbReference type="SUPFAM" id="SSF54427">
    <property type="entry name" value="NTF2-like"/>
    <property type="match status" value="1"/>
</dbReference>
<dbReference type="Gene3D" id="3.10.450.50">
    <property type="match status" value="1"/>
</dbReference>
<organism evidence="2 3">
    <name type="scientific">Kribbella kalugense</name>
    <dbReference type="NCBI Taxonomy" id="2512221"/>
    <lineage>
        <taxon>Bacteria</taxon>
        <taxon>Bacillati</taxon>
        <taxon>Actinomycetota</taxon>
        <taxon>Actinomycetes</taxon>
        <taxon>Propionibacteriales</taxon>
        <taxon>Kribbellaceae</taxon>
        <taxon>Kribbella</taxon>
    </lineage>
</organism>
<dbReference type="Proteomes" id="UP000295447">
    <property type="component" value="Unassembled WGS sequence"/>
</dbReference>
<proteinExistence type="predicted"/>
<evidence type="ECO:0000313" key="2">
    <source>
        <dbReference type="EMBL" id="TDW21399.1"/>
    </source>
</evidence>
<dbReference type="RefSeq" id="WP_134114414.1">
    <property type="nucleotide sequence ID" value="NZ_SODF01000001.1"/>
</dbReference>
<gene>
    <name evidence="2" type="ORF">EV650_0223</name>
</gene>
<evidence type="ECO:0000313" key="3">
    <source>
        <dbReference type="Proteomes" id="UP000295447"/>
    </source>
</evidence>
<keyword evidence="3" id="KW-1185">Reference proteome</keyword>
<comment type="caution">
    <text evidence="2">The sequence shown here is derived from an EMBL/GenBank/DDBJ whole genome shotgun (WGS) entry which is preliminary data.</text>
</comment>
<dbReference type="InterPro" id="IPR032710">
    <property type="entry name" value="NTF2-like_dom_sf"/>
</dbReference>
<reference evidence="2 3" key="1">
    <citation type="submission" date="2019-03" db="EMBL/GenBank/DDBJ databases">
        <title>Genomic Encyclopedia of Type Strains, Phase III (KMG-III): the genomes of soil and plant-associated and newly described type strains.</title>
        <authorList>
            <person name="Whitman W."/>
        </authorList>
    </citation>
    <scope>NUCLEOTIDE SEQUENCE [LARGE SCALE GENOMIC DNA]</scope>
    <source>
        <strain evidence="2 3">VKM Ac-2570</strain>
    </source>
</reference>
<dbReference type="GO" id="GO:0016853">
    <property type="term" value="F:isomerase activity"/>
    <property type="evidence" value="ECO:0007669"/>
    <property type="project" value="UniProtKB-KW"/>
</dbReference>
<dbReference type="OrthoDB" id="8114763at2"/>
<dbReference type="EMBL" id="SODF01000001">
    <property type="protein sequence ID" value="TDW21399.1"/>
    <property type="molecule type" value="Genomic_DNA"/>
</dbReference>